<comment type="caution">
    <text evidence="3">The sequence shown here is derived from an EMBL/GenBank/DDBJ whole genome shotgun (WGS) entry which is preliminary data.</text>
</comment>
<evidence type="ECO:0000256" key="1">
    <source>
        <dbReference type="ARBA" id="ARBA00022801"/>
    </source>
</evidence>
<dbReference type="InterPro" id="IPR000073">
    <property type="entry name" value="AB_hydrolase_1"/>
</dbReference>
<dbReference type="Gene3D" id="3.40.50.1820">
    <property type="entry name" value="alpha/beta hydrolase"/>
    <property type="match status" value="1"/>
</dbReference>
<dbReference type="AlphaFoldDB" id="A0A2N6LDK5"/>
<dbReference type="PRINTS" id="PR00111">
    <property type="entry name" value="ABHYDROLASE"/>
</dbReference>
<gene>
    <name evidence="3" type="ORF">CEN46_14935</name>
</gene>
<dbReference type="PRINTS" id="PR00412">
    <property type="entry name" value="EPOXHYDRLASE"/>
</dbReference>
<proteinExistence type="predicted"/>
<feature type="domain" description="AB hydrolase-1" evidence="2">
    <location>
        <begin position="31"/>
        <end position="273"/>
    </location>
</feature>
<name>A0A2N6LDK5_9CYAN</name>
<dbReference type="PANTHER" id="PTHR43329">
    <property type="entry name" value="EPOXIDE HYDROLASE"/>
    <property type="match status" value="1"/>
</dbReference>
<dbReference type="Proteomes" id="UP000235081">
    <property type="component" value="Unassembled WGS sequence"/>
</dbReference>
<dbReference type="SUPFAM" id="SSF53474">
    <property type="entry name" value="alpha/beta-Hydrolases"/>
    <property type="match status" value="1"/>
</dbReference>
<sequence length="287" mass="33421">MSVIEANWKHDYITTNGIKLHYVTQGEGSLMLMLHGFPEFWYSWRHQIPEFAKYFKVVAVDLRGYNDSDKPQEQSAYVMDEFIKDIQGLIKELGYEKCILVGHDWGGAIAWCFAYAHPEMVERLIILNIPHPAKFSEGLRTPGQLLKSSYMFLFQLPWLPEFLIQSLDYQLLENAFKGMAVNKNAFSQADIEAYKNAAAKRGALTAMLNYYRNIFQDQMFNKIWTILEVPTLMIWGEKDTALGKELTYGTEAYVRDLQIKYIPDCSHWVQQERPELVNQYIQDYLGL</sequence>
<protein>
    <submittedName>
        <fullName evidence="3">Epoxide hydrolase</fullName>
    </submittedName>
</protein>
<evidence type="ECO:0000313" key="3">
    <source>
        <dbReference type="EMBL" id="PMB21194.1"/>
    </source>
</evidence>
<dbReference type="GO" id="GO:0016787">
    <property type="term" value="F:hydrolase activity"/>
    <property type="evidence" value="ECO:0007669"/>
    <property type="project" value="UniProtKB-KW"/>
</dbReference>
<dbReference type="EMBL" id="NMQE01000450">
    <property type="protein sequence ID" value="PMB21194.1"/>
    <property type="molecule type" value="Genomic_DNA"/>
</dbReference>
<dbReference type="InterPro" id="IPR029058">
    <property type="entry name" value="AB_hydrolase_fold"/>
</dbReference>
<evidence type="ECO:0000313" key="4">
    <source>
        <dbReference type="Proteomes" id="UP000235081"/>
    </source>
</evidence>
<organism evidence="3 4">
    <name type="scientific">Fischerella thermalis CCMEE 5318</name>
    <dbReference type="NCBI Taxonomy" id="2019666"/>
    <lineage>
        <taxon>Bacteria</taxon>
        <taxon>Bacillati</taxon>
        <taxon>Cyanobacteriota</taxon>
        <taxon>Cyanophyceae</taxon>
        <taxon>Nostocales</taxon>
        <taxon>Hapalosiphonaceae</taxon>
        <taxon>Fischerella</taxon>
    </lineage>
</organism>
<dbReference type="InterPro" id="IPR000639">
    <property type="entry name" value="Epox_hydrolase-like"/>
</dbReference>
<dbReference type="RefSeq" id="WP_102182161.1">
    <property type="nucleotide sequence ID" value="NZ_NMQE01000450.1"/>
</dbReference>
<keyword evidence="1 3" id="KW-0378">Hydrolase</keyword>
<evidence type="ECO:0000259" key="2">
    <source>
        <dbReference type="Pfam" id="PF00561"/>
    </source>
</evidence>
<reference evidence="3 4" key="1">
    <citation type="submission" date="2017-07" db="EMBL/GenBank/DDBJ databases">
        <title>Genomes of Fischerella (Mastigocladus) sp. strains.</title>
        <authorList>
            <person name="Miller S.R."/>
        </authorList>
    </citation>
    <scope>NUCLEOTIDE SEQUENCE [LARGE SCALE GENOMIC DNA]</scope>
    <source>
        <strain evidence="3 4">CCMEE 5318</strain>
    </source>
</reference>
<dbReference type="Pfam" id="PF00561">
    <property type="entry name" value="Abhydrolase_1"/>
    <property type="match status" value="1"/>
</dbReference>
<accession>A0A2N6LDK5</accession>